<dbReference type="Gene3D" id="1.10.510.10">
    <property type="entry name" value="Transferase(Phosphotransferase) domain 1"/>
    <property type="match status" value="1"/>
</dbReference>
<dbReference type="PANTHER" id="PTHR24363">
    <property type="entry name" value="SERINE/THREONINE PROTEIN KINASE"/>
    <property type="match status" value="1"/>
</dbReference>
<evidence type="ECO:0000259" key="10">
    <source>
        <dbReference type="PROSITE" id="PS50011"/>
    </source>
</evidence>
<dbReference type="OrthoDB" id="5518868at2"/>
<keyword evidence="12" id="KW-1185">Reference proteome</keyword>
<evidence type="ECO:0000256" key="6">
    <source>
        <dbReference type="ARBA" id="ARBA00022840"/>
    </source>
</evidence>
<feature type="compositionally biased region" description="Polar residues" evidence="9">
    <location>
        <begin position="265"/>
        <end position="287"/>
    </location>
</feature>
<feature type="region of interest" description="Disordered" evidence="9">
    <location>
        <begin position="317"/>
        <end position="358"/>
    </location>
</feature>
<dbReference type="PROSITE" id="PS50011">
    <property type="entry name" value="PROTEIN_KINASE_DOM"/>
    <property type="match status" value="1"/>
</dbReference>
<evidence type="ECO:0000256" key="4">
    <source>
        <dbReference type="ARBA" id="ARBA00022741"/>
    </source>
</evidence>
<feature type="compositionally biased region" description="Low complexity" evidence="9">
    <location>
        <begin position="216"/>
        <end position="225"/>
    </location>
</feature>
<dbReference type="RefSeq" id="WP_111336889.1">
    <property type="nucleotide sequence ID" value="NZ_CP030032.1"/>
</dbReference>
<dbReference type="InterPro" id="IPR008266">
    <property type="entry name" value="Tyr_kinase_AS"/>
</dbReference>
<dbReference type="EMBL" id="CP030032">
    <property type="protein sequence ID" value="AWV91017.1"/>
    <property type="molecule type" value="Genomic_DNA"/>
</dbReference>
<proteinExistence type="predicted"/>
<keyword evidence="4" id="KW-0547">Nucleotide-binding</keyword>
<dbReference type="AlphaFoldDB" id="A0A2Z4FPR9"/>
<keyword evidence="5" id="KW-0418">Kinase</keyword>
<dbReference type="GO" id="GO:0004674">
    <property type="term" value="F:protein serine/threonine kinase activity"/>
    <property type="evidence" value="ECO:0007669"/>
    <property type="project" value="UniProtKB-KW"/>
</dbReference>
<dbReference type="InterPro" id="IPR000719">
    <property type="entry name" value="Prot_kinase_dom"/>
</dbReference>
<evidence type="ECO:0000256" key="3">
    <source>
        <dbReference type="ARBA" id="ARBA00022679"/>
    </source>
</evidence>
<protein>
    <recommendedName>
        <fullName evidence="1">non-specific serine/threonine protein kinase</fullName>
        <ecNumber evidence="1">2.7.11.1</ecNumber>
    </recommendedName>
</protein>
<evidence type="ECO:0000256" key="5">
    <source>
        <dbReference type="ARBA" id="ARBA00022777"/>
    </source>
</evidence>
<dbReference type="PROSITE" id="PS00109">
    <property type="entry name" value="PROTEIN_KINASE_TYR"/>
    <property type="match status" value="1"/>
</dbReference>
<dbReference type="GO" id="GO:0005524">
    <property type="term" value="F:ATP binding"/>
    <property type="evidence" value="ECO:0007669"/>
    <property type="project" value="UniProtKB-KW"/>
</dbReference>
<keyword evidence="3" id="KW-0808">Transferase</keyword>
<gene>
    <name evidence="11" type="ORF">DN745_17455</name>
</gene>
<evidence type="ECO:0000256" key="8">
    <source>
        <dbReference type="ARBA" id="ARBA00048679"/>
    </source>
</evidence>
<dbReference type="InterPro" id="IPR011009">
    <property type="entry name" value="Kinase-like_dom_sf"/>
</dbReference>
<comment type="catalytic activity">
    <reaction evidence="8">
        <text>L-seryl-[protein] + ATP = O-phospho-L-seryl-[protein] + ADP + H(+)</text>
        <dbReference type="Rhea" id="RHEA:17989"/>
        <dbReference type="Rhea" id="RHEA-COMP:9863"/>
        <dbReference type="Rhea" id="RHEA-COMP:11604"/>
        <dbReference type="ChEBI" id="CHEBI:15378"/>
        <dbReference type="ChEBI" id="CHEBI:29999"/>
        <dbReference type="ChEBI" id="CHEBI:30616"/>
        <dbReference type="ChEBI" id="CHEBI:83421"/>
        <dbReference type="ChEBI" id="CHEBI:456216"/>
        <dbReference type="EC" id="2.7.11.1"/>
    </reaction>
</comment>
<evidence type="ECO:0000256" key="1">
    <source>
        <dbReference type="ARBA" id="ARBA00012513"/>
    </source>
</evidence>
<dbReference type="CDD" id="cd14014">
    <property type="entry name" value="STKc_PknB_like"/>
    <property type="match status" value="1"/>
</dbReference>
<evidence type="ECO:0000313" key="12">
    <source>
        <dbReference type="Proteomes" id="UP000249799"/>
    </source>
</evidence>
<dbReference type="SUPFAM" id="SSF56112">
    <property type="entry name" value="Protein kinase-like (PK-like)"/>
    <property type="match status" value="1"/>
</dbReference>
<name>A0A2Z4FPR9_9DELT</name>
<dbReference type="KEGG" id="bsed:DN745_17455"/>
<dbReference type="EC" id="2.7.11.1" evidence="1"/>
<sequence length="602" mass="65106">MQLRSPNDIYDVEQPTAEGGFGVVSRATRQSTGERVAIKQLKLAQSSTWGSVERFKREARILKSLEHPLIPRYIDAFSDPQSGEYYLVQEWVDAPNMLEFIESGTPLETSRIADYLRDCLDILAYLSSFTPPIIHCDLSPRNILIGPSHAYIIDFTGVVLRGEARAVDASVTGTFGYMAPEQLVGNAVPASDVYGLGVSFAQLTTRQPPSDWPTDPSSGLPSPQQPLQFASRELVDALTAMTRPSLGERVADPQRLKMMLAGGVQPNTPLAKTNPSSEDSGGQRNSSPNGIMVPALLVLLLVAGAAGFVFFSGSPASIPDPHQTSVTSTPKIAISDGERSEPNRPPKPAPASRFEQSSIGQKLVIENDSDSTVSLRLVAENGHLKLALNGSSLPDGTRLRVHEQKSTARFGIAQLKVELDYPLGEIPISALDGVGATVDIDTTLTIILPNTKPISQQIPELPVRIGALQALSSGVKTGLLFPGEAEDEPANAGTVALLTRSNIQFKVFGPGRRLKDIDLLAAKEHIETDRTIECKTTDGKMVTFREVDSQITLHDRRSGDIIAEKRFNAPHKCSKYEFAVGDTPGHFADPKAIEAWLTSFLD</sequence>
<evidence type="ECO:0000313" key="11">
    <source>
        <dbReference type="EMBL" id="AWV91017.1"/>
    </source>
</evidence>
<accession>A0A2Z4FPR9</accession>
<keyword evidence="6" id="KW-0067">ATP-binding</keyword>
<evidence type="ECO:0000256" key="7">
    <source>
        <dbReference type="ARBA" id="ARBA00047899"/>
    </source>
</evidence>
<evidence type="ECO:0000256" key="2">
    <source>
        <dbReference type="ARBA" id="ARBA00022527"/>
    </source>
</evidence>
<reference evidence="11 12" key="1">
    <citation type="submission" date="2018-06" db="EMBL/GenBank/DDBJ databases">
        <title>Lujinxingia sediminis gen. nov. sp. nov., a new facultative anaerobic member of the class Deltaproteobacteria, and proposal of Lujinxingaceae fam. nov.</title>
        <authorList>
            <person name="Guo L.-Y."/>
            <person name="Li C.-M."/>
            <person name="Wang S."/>
            <person name="Du Z.-J."/>
        </authorList>
    </citation>
    <scope>NUCLEOTIDE SEQUENCE [LARGE SCALE GENOMIC DNA]</scope>
    <source>
        <strain evidence="11 12">FA350</strain>
    </source>
</reference>
<feature type="region of interest" description="Disordered" evidence="9">
    <location>
        <begin position="263"/>
        <end position="287"/>
    </location>
</feature>
<evidence type="ECO:0000256" key="9">
    <source>
        <dbReference type="SAM" id="MobiDB-lite"/>
    </source>
</evidence>
<dbReference type="PANTHER" id="PTHR24363:SF0">
    <property type="entry name" value="SERINE_THREONINE KINASE LIKE DOMAIN CONTAINING 1"/>
    <property type="match status" value="1"/>
</dbReference>
<feature type="region of interest" description="Disordered" evidence="9">
    <location>
        <begin position="205"/>
        <end position="225"/>
    </location>
</feature>
<organism evidence="11 12">
    <name type="scientific">Bradymonas sediminis</name>
    <dbReference type="NCBI Taxonomy" id="1548548"/>
    <lineage>
        <taxon>Bacteria</taxon>
        <taxon>Deltaproteobacteria</taxon>
        <taxon>Bradymonadales</taxon>
        <taxon>Bradymonadaceae</taxon>
        <taxon>Bradymonas</taxon>
    </lineage>
</organism>
<keyword evidence="2" id="KW-0723">Serine/threonine-protein kinase</keyword>
<comment type="catalytic activity">
    <reaction evidence="7">
        <text>L-threonyl-[protein] + ATP = O-phospho-L-threonyl-[protein] + ADP + H(+)</text>
        <dbReference type="Rhea" id="RHEA:46608"/>
        <dbReference type="Rhea" id="RHEA-COMP:11060"/>
        <dbReference type="Rhea" id="RHEA-COMP:11605"/>
        <dbReference type="ChEBI" id="CHEBI:15378"/>
        <dbReference type="ChEBI" id="CHEBI:30013"/>
        <dbReference type="ChEBI" id="CHEBI:30616"/>
        <dbReference type="ChEBI" id="CHEBI:61977"/>
        <dbReference type="ChEBI" id="CHEBI:456216"/>
        <dbReference type="EC" id="2.7.11.1"/>
    </reaction>
</comment>
<dbReference type="Pfam" id="PF00069">
    <property type="entry name" value="Pkinase"/>
    <property type="match status" value="1"/>
</dbReference>
<dbReference type="Proteomes" id="UP000249799">
    <property type="component" value="Chromosome"/>
</dbReference>
<feature type="domain" description="Protein kinase" evidence="10">
    <location>
        <begin position="10"/>
        <end position="261"/>
    </location>
</feature>